<name>A0A1A9NC65_9BURK</name>
<dbReference type="EMBL" id="LXJZ01000140">
    <property type="protein sequence ID" value="OAJ59409.1"/>
    <property type="molecule type" value="Genomic_DNA"/>
</dbReference>
<evidence type="ECO:0000313" key="3">
    <source>
        <dbReference type="EMBL" id="OAJ63322.1"/>
    </source>
</evidence>
<organism evidence="3 5">
    <name type="scientific">Paraburkholderia ginsengiterrae</name>
    <dbReference type="NCBI Taxonomy" id="1462993"/>
    <lineage>
        <taxon>Bacteria</taxon>
        <taxon>Pseudomonadati</taxon>
        <taxon>Pseudomonadota</taxon>
        <taxon>Betaproteobacteria</taxon>
        <taxon>Burkholderiales</taxon>
        <taxon>Burkholderiaceae</taxon>
        <taxon>Paraburkholderia</taxon>
    </lineage>
</organism>
<comment type="caution">
    <text evidence="3">The sequence shown here is derived from an EMBL/GenBank/DDBJ whole genome shotgun (WGS) entry which is preliminary data.</text>
</comment>
<evidence type="ECO:0000313" key="4">
    <source>
        <dbReference type="Proteomes" id="UP000077961"/>
    </source>
</evidence>
<evidence type="ECO:0000313" key="2">
    <source>
        <dbReference type="EMBL" id="OAJ59409.1"/>
    </source>
</evidence>
<dbReference type="Proteomes" id="UP000078116">
    <property type="component" value="Unassembled WGS sequence"/>
</dbReference>
<evidence type="ECO:0000313" key="5">
    <source>
        <dbReference type="Proteomes" id="UP000078116"/>
    </source>
</evidence>
<dbReference type="Proteomes" id="UP000077961">
    <property type="component" value="Unassembled WGS sequence"/>
</dbReference>
<keyword evidence="4" id="KW-1185">Reference proteome</keyword>
<reference evidence="4 5" key="1">
    <citation type="submission" date="2016-04" db="EMBL/GenBank/DDBJ databases">
        <title>Reclassification of Paraburkholderia panaciterrae (Farh et al. 2015) Dobritsa &amp; Samadpour 2016 as a later homotypic synonym of Paraburkholderia ginsengiterrae (Farh et al. 2015) Dobritsa &amp; Samadpour 2016.</title>
        <authorList>
            <person name="Dobritsa A.P."/>
            <person name="Kutumbaka K."/>
            <person name="Samadpour M."/>
        </authorList>
    </citation>
    <scope>NUCLEOTIDE SEQUENCE [LARGE SCALE GENOMIC DNA]</scope>
    <source>
        <strain evidence="3 5">DCY85</strain>
        <strain evidence="2 4">DCY85-1</strain>
    </source>
</reference>
<sequence length="182" mass="18694">MKSFAKYLAHGLVASAMISALGFPVAQAQMVGDSGLRSALTSSLLQTTQQKHRRRISNDPYMALIAQSDPDRRLRELTSNTDPLSPTAQITTSRTLLAGQMALASGMGGAGALAGAMSMKNSALLSLPGMRKAGGGVVLPSMVPGMNAASLPPASMLNMSGIACSMPLSGMTTELHGASSCR</sequence>
<gene>
    <name evidence="2" type="ORF">A6V36_27590</name>
    <name evidence="3" type="ORF">A6V37_20740</name>
</gene>
<dbReference type="AlphaFoldDB" id="A0A1A9NC65"/>
<accession>A0A1A9NC65</accession>
<proteinExistence type="predicted"/>
<protein>
    <submittedName>
        <fullName evidence="3">Uncharacterized protein</fullName>
    </submittedName>
</protein>
<dbReference type="EMBL" id="LXKA01000132">
    <property type="protein sequence ID" value="OAJ63322.1"/>
    <property type="molecule type" value="Genomic_DNA"/>
</dbReference>
<feature type="chain" id="PRO_5008393854" evidence="1">
    <location>
        <begin position="29"/>
        <end position="182"/>
    </location>
</feature>
<keyword evidence="1" id="KW-0732">Signal</keyword>
<evidence type="ECO:0000256" key="1">
    <source>
        <dbReference type="SAM" id="SignalP"/>
    </source>
</evidence>
<dbReference type="STRING" id="1462993.A6V36_27590"/>
<feature type="signal peptide" evidence="1">
    <location>
        <begin position="1"/>
        <end position="28"/>
    </location>
</feature>